<evidence type="ECO:0000256" key="6">
    <source>
        <dbReference type="PROSITE-ProRule" id="PRU00221"/>
    </source>
</evidence>
<dbReference type="GO" id="GO:0034388">
    <property type="term" value="C:Pwp2p-containing subcomplex of 90S preribosome"/>
    <property type="evidence" value="ECO:0007669"/>
    <property type="project" value="TreeGrafter"/>
</dbReference>
<dbReference type="PROSITE" id="PS00678">
    <property type="entry name" value="WD_REPEATS_1"/>
    <property type="match status" value="4"/>
</dbReference>
<dbReference type="InterPro" id="IPR011047">
    <property type="entry name" value="Quinoprotein_ADH-like_sf"/>
</dbReference>
<dbReference type="InterPro" id="IPR007148">
    <property type="entry name" value="SSU_processome_Utp12"/>
</dbReference>
<sequence length="966" mass="107296">MVQSYLKYEHSGSFGLVASSTSNVVWSSNGRSSTGAGQAIVAANEEVLTWDIKKGELLSRWRDDNCRFQVTALAQSMANPDVFAVGYEDGSIRLWDSKIATTVVIFNGHKSAVTILAFDKSGTRLASGSKDTDVIIWDIVAEVGQYKLRGHKDQVTGLRFVEPEPQIQDGEDGEAMALDHESSAEGFLLTTGKDSLIKLWDLSSKHCVETHVAQTNGECWALGVSPDYSGCVTAGNDGELKVWSLDAARLSVSAQQVESQPRCFLQDRGILHRQSKDRAVEVIFHPRRDYFAVHGIEKSVEIWRIRTETEIKKSLARKKRRRREKLATSKGSKAGGDADIAEDDEKVEDVANAEISDVFVRYVIIRTTGKVRSVDWAVSSGNKDLQLLIATTNNQLEMYTIAGKEKGAKSKKDDAPDYNRALSVELPGHRTDIRSLSISSDDKMLASAANGSLKIWNIRTQACIRTFECGYALCCAFLPGDKVVVVGTKSGELELFDVASATLLESVAAHEGAIWSLQVHPEGRSVVSGSADKTAKFWDFKVVQEQVLGTTRTTPKLKLVQSRILKVSDDILSIRFSPDGKLLAVALLDNTVKVFFTDSLKLYLNLYGHKLPVLSMDISYDSKLIVTSSADKNIRIWGLDFGDCHKALFGHQDSILQVAFVPHNSDGNGHNFFSSGKDRTIKYWDGDKFEQIQRIDGHHGEIWALAVSRSAGFLVSASHDKSIRVWQETDEQIFLEEEREKEIEELYESTLAASLEQDPDAEDKDGEVGAAGKQTVETLMAGERIAEALELGMADLNALRDWEEAKLSNPNTAPPQRSPIFMALGGISAEEHVITVLQRIKASALHDALLVLPFATVPLLFTFLDRFAARSMNIPLTCRILFFMLKTHHRQVVASRTMRAMLDDIRTNLRRALRRQKDEMGYNVAALKVVGMQMQEMSVKDYVDEKWDEEEDQSRAARKRAFVHVA</sequence>
<evidence type="ECO:0000256" key="2">
    <source>
        <dbReference type="ARBA" id="ARBA00022574"/>
    </source>
</evidence>
<dbReference type="GO" id="GO:0030490">
    <property type="term" value="P:maturation of SSU-rRNA"/>
    <property type="evidence" value="ECO:0007669"/>
    <property type="project" value="TreeGrafter"/>
</dbReference>
<reference evidence="8" key="1">
    <citation type="submission" date="2023-06" db="EMBL/GenBank/DDBJ databases">
        <title>Genome-scale phylogeny and comparative genomics of the fungal order Sordariales.</title>
        <authorList>
            <consortium name="Lawrence Berkeley National Laboratory"/>
            <person name="Hensen N."/>
            <person name="Bonometti L."/>
            <person name="Westerberg I."/>
            <person name="Brannstrom I.O."/>
            <person name="Guillou S."/>
            <person name="Cros-Aarteil S."/>
            <person name="Calhoun S."/>
            <person name="Haridas S."/>
            <person name="Kuo A."/>
            <person name="Mondo S."/>
            <person name="Pangilinan J."/>
            <person name="Riley R."/>
            <person name="Labutti K."/>
            <person name="Andreopoulos B."/>
            <person name="Lipzen A."/>
            <person name="Chen C."/>
            <person name="Yanf M."/>
            <person name="Daum C."/>
            <person name="Ng V."/>
            <person name="Clum A."/>
            <person name="Steindorff A."/>
            <person name="Ohm R."/>
            <person name="Martin F."/>
            <person name="Silar P."/>
            <person name="Natvig D."/>
            <person name="Lalanne C."/>
            <person name="Gautier V."/>
            <person name="Ament-Velasquez S.L."/>
            <person name="Kruys A."/>
            <person name="Hutchinson M.I."/>
            <person name="Powell A.J."/>
            <person name="Barry K."/>
            <person name="Miller A.N."/>
            <person name="Grigoriev I.V."/>
            <person name="Debuchy R."/>
            <person name="Gladieux P."/>
            <person name="Thoren M.H."/>
            <person name="Johannesson H."/>
        </authorList>
    </citation>
    <scope>NUCLEOTIDE SEQUENCE</scope>
    <source>
        <strain evidence="8">8032-3</strain>
    </source>
</reference>
<name>A0AAJ0BUC0_9PEZI</name>
<accession>A0AAJ0BUC0</accession>
<feature type="repeat" description="WD" evidence="6">
    <location>
        <begin position="507"/>
        <end position="541"/>
    </location>
</feature>
<dbReference type="EMBL" id="MU839019">
    <property type="protein sequence ID" value="KAK1764645.1"/>
    <property type="molecule type" value="Genomic_DNA"/>
</dbReference>
<dbReference type="GO" id="GO:0030515">
    <property type="term" value="F:snoRNA binding"/>
    <property type="evidence" value="ECO:0007669"/>
    <property type="project" value="TreeGrafter"/>
</dbReference>
<evidence type="ECO:0000256" key="3">
    <source>
        <dbReference type="ARBA" id="ARBA00022737"/>
    </source>
</evidence>
<feature type="repeat" description="WD" evidence="6">
    <location>
        <begin position="695"/>
        <end position="727"/>
    </location>
</feature>
<dbReference type="InterPro" id="IPR001680">
    <property type="entry name" value="WD40_rpt"/>
</dbReference>
<protein>
    <submittedName>
        <fullName evidence="8">WD40-repeat-containing domain protein</fullName>
    </submittedName>
</protein>
<evidence type="ECO:0000313" key="9">
    <source>
        <dbReference type="Proteomes" id="UP001244011"/>
    </source>
</evidence>
<dbReference type="CDD" id="cd00200">
    <property type="entry name" value="WD40"/>
    <property type="match status" value="1"/>
</dbReference>
<dbReference type="GeneID" id="85313337"/>
<evidence type="ECO:0000256" key="1">
    <source>
        <dbReference type="ARBA" id="ARBA00004604"/>
    </source>
</evidence>
<comment type="caution">
    <text evidence="8">The sequence shown here is derived from an EMBL/GenBank/DDBJ whole genome shotgun (WGS) entry which is preliminary data.</text>
</comment>
<evidence type="ECO:0000313" key="8">
    <source>
        <dbReference type="EMBL" id="KAK1764645.1"/>
    </source>
</evidence>
<evidence type="ECO:0000256" key="5">
    <source>
        <dbReference type="ARBA" id="ARBA00038229"/>
    </source>
</evidence>
<dbReference type="PANTHER" id="PTHR19853">
    <property type="entry name" value="WD REPEAT CONTAINING PROTEIN 3 WDR3"/>
    <property type="match status" value="1"/>
</dbReference>
<evidence type="ECO:0000256" key="4">
    <source>
        <dbReference type="ARBA" id="ARBA00023242"/>
    </source>
</evidence>
<keyword evidence="9" id="KW-1185">Reference proteome</keyword>
<dbReference type="Pfam" id="PF25172">
    <property type="entry name" value="Beta-prop_WDR3_2nd"/>
    <property type="match status" value="1"/>
</dbReference>
<proteinExistence type="inferred from homology"/>
<dbReference type="InterPro" id="IPR015943">
    <property type="entry name" value="WD40/YVTN_repeat-like_dom_sf"/>
</dbReference>
<dbReference type="SMART" id="SM00320">
    <property type="entry name" value="WD40"/>
    <property type="match status" value="11"/>
</dbReference>
<dbReference type="Gene3D" id="2.130.10.10">
    <property type="entry name" value="YVTN repeat-like/Quinoprotein amine dehydrogenase"/>
    <property type="match status" value="5"/>
</dbReference>
<feature type="repeat" description="WD" evidence="6">
    <location>
        <begin position="606"/>
        <end position="647"/>
    </location>
</feature>
<dbReference type="FunFam" id="2.130.10.10:FF:001884">
    <property type="entry name" value="WD domain-containing protein"/>
    <property type="match status" value="1"/>
</dbReference>
<organism evidence="8 9">
    <name type="scientific">Phialemonium atrogriseum</name>
    <dbReference type="NCBI Taxonomy" id="1093897"/>
    <lineage>
        <taxon>Eukaryota</taxon>
        <taxon>Fungi</taxon>
        <taxon>Dikarya</taxon>
        <taxon>Ascomycota</taxon>
        <taxon>Pezizomycotina</taxon>
        <taxon>Sordariomycetes</taxon>
        <taxon>Sordariomycetidae</taxon>
        <taxon>Cephalothecales</taxon>
        <taxon>Cephalothecaceae</taxon>
        <taxon>Phialemonium</taxon>
    </lineage>
</organism>
<dbReference type="AlphaFoldDB" id="A0AAJ0BUC0"/>
<dbReference type="InterPro" id="IPR020472">
    <property type="entry name" value="WD40_PAC1"/>
</dbReference>
<keyword evidence="4" id="KW-0539">Nucleus</keyword>
<dbReference type="RefSeq" id="XP_060280858.1">
    <property type="nucleotide sequence ID" value="XM_060430150.1"/>
</dbReference>
<keyword evidence="3" id="KW-0677">Repeat</keyword>
<dbReference type="InterPro" id="IPR019775">
    <property type="entry name" value="WD40_repeat_CS"/>
</dbReference>
<dbReference type="PRINTS" id="PR00320">
    <property type="entry name" value="GPROTEINBRPT"/>
</dbReference>
<comment type="subcellular location">
    <subcellularLocation>
        <location evidence="1">Nucleus</location>
        <location evidence="1">Nucleolus</location>
    </subcellularLocation>
</comment>
<dbReference type="SUPFAM" id="SSF117289">
    <property type="entry name" value="Nucleoporin domain"/>
    <property type="match status" value="1"/>
</dbReference>
<dbReference type="PROSITE" id="PS50082">
    <property type="entry name" value="WD_REPEATS_2"/>
    <property type="match status" value="7"/>
</dbReference>
<feature type="repeat" description="WD" evidence="6">
    <location>
        <begin position="426"/>
        <end position="466"/>
    </location>
</feature>
<dbReference type="InterPro" id="IPR051570">
    <property type="entry name" value="TBC1_cilium_biogenesis"/>
</dbReference>
<dbReference type="Pfam" id="PF25173">
    <property type="entry name" value="Beta-prop_WDR3_1st"/>
    <property type="match status" value="1"/>
</dbReference>
<feature type="repeat" description="WD" evidence="6">
    <location>
        <begin position="106"/>
        <end position="139"/>
    </location>
</feature>
<dbReference type="Pfam" id="PF04003">
    <property type="entry name" value="Utp12"/>
    <property type="match status" value="1"/>
</dbReference>
<feature type="domain" description="Small-subunit processome Utp12" evidence="7">
    <location>
        <begin position="830"/>
        <end position="930"/>
    </location>
</feature>
<dbReference type="GO" id="GO:0032040">
    <property type="term" value="C:small-subunit processome"/>
    <property type="evidence" value="ECO:0007669"/>
    <property type="project" value="TreeGrafter"/>
</dbReference>
<dbReference type="PROSITE" id="PS50294">
    <property type="entry name" value="WD_REPEATS_REGION"/>
    <property type="match status" value="6"/>
</dbReference>
<evidence type="ECO:0000259" key="7">
    <source>
        <dbReference type="Pfam" id="PF04003"/>
    </source>
</evidence>
<dbReference type="PANTHER" id="PTHR19853:SF0">
    <property type="entry name" value="WD REPEAT-CONTAINING PROTEIN 3"/>
    <property type="match status" value="1"/>
</dbReference>
<feature type="repeat" description="WD" evidence="6">
    <location>
        <begin position="648"/>
        <end position="694"/>
    </location>
</feature>
<dbReference type="FunFam" id="2.130.10.10:FF:000755">
    <property type="entry name" value="WD repeat-containing protein 3"/>
    <property type="match status" value="1"/>
</dbReference>
<feature type="repeat" description="WD" evidence="6">
    <location>
        <begin position="187"/>
        <end position="210"/>
    </location>
</feature>
<dbReference type="Proteomes" id="UP001244011">
    <property type="component" value="Unassembled WGS sequence"/>
</dbReference>
<comment type="similarity">
    <text evidence="5">Belongs to the WD repeat WDR3/UTP12 family.</text>
</comment>
<keyword evidence="2 6" id="KW-0853">WD repeat</keyword>
<dbReference type="SUPFAM" id="SSF50998">
    <property type="entry name" value="Quinoprotein alcohol dehydrogenase-like"/>
    <property type="match status" value="1"/>
</dbReference>
<gene>
    <name evidence="8" type="ORF">QBC33DRAFT_561676</name>
</gene>